<dbReference type="InterPro" id="IPR032675">
    <property type="entry name" value="LRR_dom_sf"/>
</dbReference>
<dbReference type="PANTHER" id="PTHR23155:SF1114">
    <property type="entry name" value="OS02G0475500 PROTEIN"/>
    <property type="match status" value="1"/>
</dbReference>
<dbReference type="InterPro" id="IPR036388">
    <property type="entry name" value="WH-like_DNA-bd_sf"/>
</dbReference>
<feature type="domain" description="Disease resistance R13L4/SHOC-2-like LRR" evidence="10">
    <location>
        <begin position="796"/>
        <end position="895"/>
    </location>
</feature>
<dbReference type="FunFam" id="1.10.10.10:FF:000322">
    <property type="entry name" value="Probable disease resistance protein At1g63360"/>
    <property type="match status" value="1"/>
</dbReference>
<dbReference type="Proteomes" id="UP001497457">
    <property type="component" value="Chromosome 28b"/>
</dbReference>
<feature type="domain" description="NB-ARC" evidence="7">
    <location>
        <begin position="169"/>
        <end position="339"/>
    </location>
</feature>
<keyword evidence="6" id="KW-0175">Coiled coil</keyword>
<dbReference type="Pfam" id="PF23559">
    <property type="entry name" value="WHD_DRP"/>
    <property type="match status" value="1"/>
</dbReference>
<feature type="domain" description="Disease resistance R13L4/SHOC-2-like LRR" evidence="10">
    <location>
        <begin position="976"/>
        <end position="1198"/>
    </location>
</feature>
<reference evidence="12 13" key="1">
    <citation type="submission" date="2024-10" db="EMBL/GenBank/DDBJ databases">
        <authorList>
            <person name="Ryan C."/>
        </authorList>
    </citation>
    <scope>NUCLEOTIDE SEQUENCE [LARGE SCALE GENOMIC DNA]</scope>
</reference>
<dbReference type="AlphaFoldDB" id="A0ABC9H1K3"/>
<dbReference type="Gene3D" id="1.20.5.4130">
    <property type="match status" value="1"/>
</dbReference>
<dbReference type="InterPro" id="IPR027417">
    <property type="entry name" value="P-loop_NTPase"/>
</dbReference>
<evidence type="ECO:0008006" key="14">
    <source>
        <dbReference type="Google" id="ProtNLM"/>
    </source>
</evidence>
<keyword evidence="2" id="KW-0433">Leucine-rich repeat</keyword>
<dbReference type="InterPro" id="IPR044974">
    <property type="entry name" value="Disease_R_plants"/>
</dbReference>
<evidence type="ECO:0000313" key="13">
    <source>
        <dbReference type="Proteomes" id="UP001497457"/>
    </source>
</evidence>
<dbReference type="Gene3D" id="1.10.8.430">
    <property type="entry name" value="Helical domain of apoptotic protease-activating factors"/>
    <property type="match status" value="1"/>
</dbReference>
<dbReference type="Gene3D" id="1.10.10.10">
    <property type="entry name" value="Winged helix-like DNA-binding domain superfamily/Winged helix DNA-binding domain"/>
    <property type="match status" value="1"/>
</dbReference>
<evidence type="ECO:0000256" key="3">
    <source>
        <dbReference type="ARBA" id="ARBA00022737"/>
    </source>
</evidence>
<dbReference type="Gene3D" id="3.80.10.10">
    <property type="entry name" value="Ribonuclease Inhibitor"/>
    <property type="match status" value="2"/>
</dbReference>
<dbReference type="InterPro" id="IPR058922">
    <property type="entry name" value="WHD_DRP"/>
</dbReference>
<evidence type="ECO:0000256" key="6">
    <source>
        <dbReference type="ARBA" id="ARBA00023054"/>
    </source>
</evidence>
<dbReference type="GO" id="GO:0000166">
    <property type="term" value="F:nucleotide binding"/>
    <property type="evidence" value="ECO:0007669"/>
    <property type="project" value="UniProtKB-KW"/>
</dbReference>
<gene>
    <name evidence="12" type="ORF">URODEC1_LOCUS120959</name>
    <name evidence="11" type="ORF">URODEC1_LOCUS71604</name>
</gene>
<evidence type="ECO:0000256" key="2">
    <source>
        <dbReference type="ARBA" id="ARBA00022614"/>
    </source>
</evidence>
<dbReference type="InterPro" id="IPR002182">
    <property type="entry name" value="NB-ARC"/>
</dbReference>
<evidence type="ECO:0000313" key="12">
    <source>
        <dbReference type="EMBL" id="CAM0147541.1"/>
    </source>
</evidence>
<evidence type="ECO:0000256" key="5">
    <source>
        <dbReference type="ARBA" id="ARBA00022821"/>
    </source>
</evidence>
<evidence type="ECO:0000313" key="11">
    <source>
        <dbReference type="EMBL" id="CAL5013822.1"/>
    </source>
</evidence>
<organism evidence="12 13">
    <name type="scientific">Urochloa decumbens</name>
    <dbReference type="NCBI Taxonomy" id="240449"/>
    <lineage>
        <taxon>Eukaryota</taxon>
        <taxon>Viridiplantae</taxon>
        <taxon>Streptophyta</taxon>
        <taxon>Embryophyta</taxon>
        <taxon>Tracheophyta</taxon>
        <taxon>Spermatophyta</taxon>
        <taxon>Magnoliopsida</taxon>
        <taxon>Liliopsida</taxon>
        <taxon>Poales</taxon>
        <taxon>Poaceae</taxon>
        <taxon>PACMAD clade</taxon>
        <taxon>Panicoideae</taxon>
        <taxon>Panicodae</taxon>
        <taxon>Paniceae</taxon>
        <taxon>Melinidinae</taxon>
        <taxon>Urochloa</taxon>
    </lineage>
</organism>
<keyword evidence="3" id="KW-0677">Repeat</keyword>
<keyword evidence="4" id="KW-0547">Nucleotide-binding</keyword>
<dbReference type="InterPro" id="IPR041118">
    <property type="entry name" value="Rx_N"/>
</dbReference>
<evidence type="ECO:0000259" key="9">
    <source>
        <dbReference type="Pfam" id="PF23559"/>
    </source>
</evidence>
<dbReference type="SUPFAM" id="SSF52540">
    <property type="entry name" value="P-loop containing nucleoside triphosphate hydrolases"/>
    <property type="match status" value="2"/>
</dbReference>
<dbReference type="EMBL" id="CAXIPR030000925">
    <property type="protein sequence ID" value="CAM0147541.1"/>
    <property type="molecule type" value="Genomic_DNA"/>
</dbReference>
<sequence>MEATALSMGKSVLDGALGYAKSAIAEEVALQLGVQRDHAFIREELEMMQAFLRAAHSERDDHEVLMTWVKQVRDVAYDAEDCLQDFSIHLHKPSWWRLPSTLRERRRIAKQMKKLRARVEDVSQRNMRYQLIKSPGSKPATAGELCNITAATILGIDEARHAAKHDTTKEDLVDLINKEGKDLRVIAMWGTSGDLGQISIINAAYENPDIKRKFSCRAWVRILHPFNPNDFIQSLVKQFRSAMGVNALLETEKKGQVFAEEFTEYINKKSYLIVLNGMSTFEQWNEIRIYFPNNKKGSRIIVCSPQVEVASLCAGQESQVLELKQYSADQTIYVFYEKNGQDQIKIPVFSSCEAIRSTKEILGTQSKGGGQSKVFIKSLTRIKTIVSALEESQLIGREKEKADIIKLISDPSSPENSVISVWGMGGLGKTALVKDVYESQKLIGMFEKRACVTVLRPFVLKEFLQSLLTQLNVQSSEKKGAIDFGHGTRNTVAMMGVEELIKELARLIEGKKCLIVLDDFSSTAEWDNIIGSFPKLDSSSQIVITTRDESIAKHCSEKQQNIYKLEVLKDNDALYLFTRKVFKEAIDLDKHPALIEEAKVIMKKCNGLPLAIVTIGGFLANQPKKAMEWRKLNEHISAELEMNPELEAIRTILSKSYDGLPYHLKSCFLYLSIFPEDYKISRRRLTRRWAAEGYSRDIREKSAEEIADTYFMELMDRSMILPSQQSARSRKGIDSCQVHDLMREISISRSMEESLVFRLEESCSSNVQGRVRHLSINSNWKGDRSEFGSVVDSSRIRSLTVFGKLRPFFISDKMRLLRILDLEGASGLVDHHLMQIAKLLHLKYLSLRGCDKIFHLPDSIGNLTQLETLDLQRTSITKLPKTITKLRKLQYIRASDIEGDDSDIYERVTKDVPKLVQNRGCLLTILSVVFCVACCKPPIVNYLFNDTDANFNRRDVCTLFCCACFPLLAKGAFFSGVKIPRGIGNMKALHTMGFVNLTWSKAIIGEIKRLTLLRKLAVTGISMKNGQEFCSALAHLSNLESLLVQSNGEPGLHGCLDGLSSPPKKLQSLKLYGNLVELPGWINDFHNLVKLTLRSSRILELCDTIEVLGKLPNLGSLRLWAKSFQGEDISFNFHPETFPSLTVLELNSIDGLKSVVFEEGAMLKLELLDFCGSNEENSTGLFSGLPFLPSLKVFKLDSKTYKDDFMEYLQGQLGENPNGPILRRY</sequence>
<proteinExistence type="inferred from homology"/>
<dbReference type="Proteomes" id="UP001497457">
    <property type="component" value="Unassembled WGS sequence"/>
</dbReference>
<feature type="domain" description="Disease resistance protein winged helix" evidence="9">
    <location>
        <begin position="673"/>
        <end position="745"/>
    </location>
</feature>
<dbReference type="GO" id="GO:0002758">
    <property type="term" value="P:innate immune response-activating signaling pathway"/>
    <property type="evidence" value="ECO:0007669"/>
    <property type="project" value="UniProtKB-ARBA"/>
</dbReference>
<dbReference type="GO" id="GO:0042742">
    <property type="term" value="P:defense response to bacterium"/>
    <property type="evidence" value="ECO:0007669"/>
    <property type="project" value="UniProtKB-ARBA"/>
</dbReference>
<dbReference type="InterPro" id="IPR055414">
    <property type="entry name" value="LRR_R13L4/SHOC2-like"/>
</dbReference>
<dbReference type="Gene3D" id="3.40.50.300">
    <property type="entry name" value="P-loop containing nucleotide triphosphate hydrolases"/>
    <property type="match status" value="2"/>
</dbReference>
<keyword evidence="5" id="KW-0611">Plant defense</keyword>
<dbReference type="Pfam" id="PF00931">
    <property type="entry name" value="NB-ARC"/>
    <property type="match status" value="2"/>
</dbReference>
<dbReference type="Pfam" id="PF23598">
    <property type="entry name" value="LRR_14"/>
    <property type="match status" value="2"/>
</dbReference>
<evidence type="ECO:0000256" key="1">
    <source>
        <dbReference type="ARBA" id="ARBA00008894"/>
    </source>
</evidence>
<dbReference type="EMBL" id="OZ075138">
    <property type="protein sequence ID" value="CAL5013822.1"/>
    <property type="molecule type" value="Genomic_DNA"/>
</dbReference>
<dbReference type="CDD" id="cd14798">
    <property type="entry name" value="RX-CC_like"/>
    <property type="match status" value="1"/>
</dbReference>
<feature type="domain" description="NB-ARC" evidence="7">
    <location>
        <begin position="399"/>
        <end position="584"/>
    </location>
</feature>
<evidence type="ECO:0000259" key="10">
    <source>
        <dbReference type="Pfam" id="PF23598"/>
    </source>
</evidence>
<dbReference type="Pfam" id="PF18052">
    <property type="entry name" value="Rx_N"/>
    <property type="match status" value="1"/>
</dbReference>
<feature type="domain" description="Disease resistance N-terminal" evidence="8">
    <location>
        <begin position="16"/>
        <end position="94"/>
    </location>
</feature>
<evidence type="ECO:0000259" key="7">
    <source>
        <dbReference type="Pfam" id="PF00931"/>
    </source>
</evidence>
<protein>
    <recommendedName>
        <fullName evidence="14">Disease resistance protein RPM1</fullName>
    </recommendedName>
</protein>
<accession>A0ABC9H1K3</accession>
<dbReference type="PANTHER" id="PTHR23155">
    <property type="entry name" value="DISEASE RESISTANCE PROTEIN RP"/>
    <property type="match status" value="1"/>
</dbReference>
<name>A0ABC9H1K3_9POAL</name>
<dbReference type="SUPFAM" id="SSF52058">
    <property type="entry name" value="L domain-like"/>
    <property type="match status" value="1"/>
</dbReference>
<keyword evidence="13" id="KW-1185">Reference proteome</keyword>
<dbReference type="InterPro" id="IPR042197">
    <property type="entry name" value="Apaf_helical"/>
</dbReference>
<comment type="similarity">
    <text evidence="1">Belongs to the disease resistance NB-LRR family.</text>
</comment>
<dbReference type="InterPro" id="IPR038005">
    <property type="entry name" value="RX-like_CC"/>
</dbReference>
<dbReference type="GO" id="GO:0009626">
    <property type="term" value="P:plant-type hypersensitive response"/>
    <property type="evidence" value="ECO:0007669"/>
    <property type="project" value="UniProtKB-ARBA"/>
</dbReference>
<evidence type="ECO:0000259" key="8">
    <source>
        <dbReference type="Pfam" id="PF18052"/>
    </source>
</evidence>
<evidence type="ECO:0000256" key="4">
    <source>
        <dbReference type="ARBA" id="ARBA00022741"/>
    </source>
</evidence>
<dbReference type="PRINTS" id="PR00364">
    <property type="entry name" value="DISEASERSIST"/>
</dbReference>